<reference evidence="1" key="2">
    <citation type="submission" date="2023-06" db="EMBL/GenBank/DDBJ databases">
        <authorList>
            <person name="Ma L."/>
            <person name="Liu K.-W."/>
            <person name="Li Z."/>
            <person name="Hsiao Y.-Y."/>
            <person name="Qi Y."/>
            <person name="Fu T."/>
            <person name="Tang G."/>
            <person name="Zhang D."/>
            <person name="Sun W.-H."/>
            <person name="Liu D.-K."/>
            <person name="Li Y."/>
            <person name="Chen G.-Z."/>
            <person name="Liu X.-D."/>
            <person name="Liao X.-Y."/>
            <person name="Jiang Y.-T."/>
            <person name="Yu X."/>
            <person name="Hao Y."/>
            <person name="Huang J."/>
            <person name="Zhao X.-W."/>
            <person name="Ke S."/>
            <person name="Chen Y.-Y."/>
            <person name="Wu W.-L."/>
            <person name="Hsu J.-L."/>
            <person name="Lin Y.-F."/>
            <person name="Huang M.-D."/>
            <person name="Li C.-Y."/>
            <person name="Huang L."/>
            <person name="Wang Z.-W."/>
            <person name="Zhao X."/>
            <person name="Zhong W.-Y."/>
            <person name="Peng D.-H."/>
            <person name="Ahmad S."/>
            <person name="Lan S."/>
            <person name="Zhang J.-S."/>
            <person name="Tsai W.-C."/>
            <person name="Van De Peer Y."/>
            <person name="Liu Z.-J."/>
        </authorList>
    </citation>
    <scope>NUCLEOTIDE SEQUENCE</scope>
    <source>
        <strain evidence="1">SCP</strain>
        <tissue evidence="1">Leaves</tissue>
    </source>
</reference>
<dbReference type="PANTHER" id="PTHR31451:SF39">
    <property type="entry name" value="MANNAN ENDO-1,4-BETA-MANNOSIDASE 1"/>
    <property type="match status" value="1"/>
</dbReference>
<dbReference type="PANTHER" id="PTHR31451">
    <property type="match status" value="1"/>
</dbReference>
<sequence>MFNSVYNVVYGCARGGGPCAGALFWQLLVEGMDNYRGGYEVIMSEQPSTANIITLNSRQISGLDHGLVGSVKHVGVKN</sequence>
<dbReference type="InterPro" id="IPR045053">
    <property type="entry name" value="MAN-like"/>
</dbReference>
<evidence type="ECO:0000313" key="1">
    <source>
        <dbReference type="EMBL" id="KAK1279102.1"/>
    </source>
</evidence>
<reference evidence="1" key="1">
    <citation type="journal article" date="2023" name="Nat. Commun.">
        <title>Diploid and tetraploid genomes of Acorus and the evolution of monocots.</title>
        <authorList>
            <person name="Ma L."/>
            <person name="Liu K.W."/>
            <person name="Li Z."/>
            <person name="Hsiao Y.Y."/>
            <person name="Qi Y."/>
            <person name="Fu T."/>
            <person name="Tang G.D."/>
            <person name="Zhang D."/>
            <person name="Sun W.H."/>
            <person name="Liu D.K."/>
            <person name="Li Y."/>
            <person name="Chen G.Z."/>
            <person name="Liu X.D."/>
            <person name="Liao X.Y."/>
            <person name="Jiang Y.T."/>
            <person name="Yu X."/>
            <person name="Hao Y."/>
            <person name="Huang J."/>
            <person name="Zhao X.W."/>
            <person name="Ke S."/>
            <person name="Chen Y.Y."/>
            <person name="Wu W.L."/>
            <person name="Hsu J.L."/>
            <person name="Lin Y.F."/>
            <person name="Huang M.D."/>
            <person name="Li C.Y."/>
            <person name="Huang L."/>
            <person name="Wang Z.W."/>
            <person name="Zhao X."/>
            <person name="Zhong W.Y."/>
            <person name="Peng D.H."/>
            <person name="Ahmad S."/>
            <person name="Lan S."/>
            <person name="Zhang J.S."/>
            <person name="Tsai W.C."/>
            <person name="Van de Peer Y."/>
            <person name="Liu Z.J."/>
        </authorList>
    </citation>
    <scope>NUCLEOTIDE SEQUENCE</scope>
    <source>
        <strain evidence="1">SCP</strain>
    </source>
</reference>
<dbReference type="GO" id="GO:0005576">
    <property type="term" value="C:extracellular region"/>
    <property type="evidence" value="ECO:0007669"/>
    <property type="project" value="UniProtKB-SubCell"/>
</dbReference>
<dbReference type="EMBL" id="JAUJYN010000002">
    <property type="protein sequence ID" value="KAK1279102.1"/>
    <property type="molecule type" value="Genomic_DNA"/>
</dbReference>
<proteinExistence type="predicted"/>
<dbReference type="AlphaFoldDB" id="A0AAV9BRJ6"/>
<protein>
    <submittedName>
        <fullName evidence="1">Mannan endo-1,4-beta-mannosidase 7</fullName>
    </submittedName>
</protein>
<organism evidence="1 2">
    <name type="scientific">Acorus gramineus</name>
    <name type="common">Dwarf sweet flag</name>
    <dbReference type="NCBI Taxonomy" id="55184"/>
    <lineage>
        <taxon>Eukaryota</taxon>
        <taxon>Viridiplantae</taxon>
        <taxon>Streptophyta</taxon>
        <taxon>Embryophyta</taxon>
        <taxon>Tracheophyta</taxon>
        <taxon>Spermatophyta</taxon>
        <taxon>Magnoliopsida</taxon>
        <taxon>Liliopsida</taxon>
        <taxon>Acoraceae</taxon>
        <taxon>Acorus</taxon>
    </lineage>
</organism>
<keyword evidence="2" id="KW-1185">Reference proteome</keyword>
<dbReference type="GO" id="GO:0016985">
    <property type="term" value="F:mannan endo-1,4-beta-mannosidase activity"/>
    <property type="evidence" value="ECO:0007669"/>
    <property type="project" value="TreeGrafter"/>
</dbReference>
<accession>A0AAV9BRJ6</accession>
<evidence type="ECO:0000313" key="2">
    <source>
        <dbReference type="Proteomes" id="UP001179952"/>
    </source>
</evidence>
<dbReference type="Gene3D" id="3.20.20.80">
    <property type="entry name" value="Glycosidases"/>
    <property type="match status" value="1"/>
</dbReference>
<name>A0AAV9BRJ6_ACOGR</name>
<dbReference type="Proteomes" id="UP001179952">
    <property type="component" value="Unassembled WGS sequence"/>
</dbReference>
<comment type="caution">
    <text evidence="1">The sequence shown here is derived from an EMBL/GenBank/DDBJ whole genome shotgun (WGS) entry which is preliminary data.</text>
</comment>
<gene>
    <name evidence="1" type="ORF">QJS04_geneDACA015738</name>
</gene>